<dbReference type="AlphaFoldDB" id="A0A8F6TY47"/>
<sequence length="163" mass="16781">MIRQLAFTLALAAAGPASALSCLAPSVEGTYRQAAESAEDFVIGVGSLSLAGPSDPPEGAVAQGGDINAMVGYTQPATFEGTFFTGSDFSNSRTVPVTVDVTCVAAWCGAASDVEYGLFFFRLDDGAYTLTENACPGFSFSDAHPGMLEEVISCHQGSCNGAW</sequence>
<proteinExistence type="predicted"/>
<reference evidence="2 3" key="1">
    <citation type="submission" date="2021-07" db="EMBL/GenBank/DDBJ databases">
        <title>A novel Jannaschia species isolated from marine dinoflagellate Ceratoperidinium margalefii.</title>
        <authorList>
            <person name="Jiang Y."/>
            <person name="Li Z."/>
        </authorList>
    </citation>
    <scope>NUCLEOTIDE SEQUENCE [LARGE SCALE GENOMIC DNA]</scope>
    <source>
        <strain evidence="2 3">J12C1-MA-4</strain>
    </source>
</reference>
<keyword evidence="3" id="KW-1185">Reference proteome</keyword>
<evidence type="ECO:0000313" key="3">
    <source>
        <dbReference type="Proteomes" id="UP000825009"/>
    </source>
</evidence>
<gene>
    <name evidence="2" type="ORF">KYE46_00845</name>
</gene>
<dbReference type="EMBL" id="CP079194">
    <property type="protein sequence ID" value="QXT39842.1"/>
    <property type="molecule type" value="Genomic_DNA"/>
</dbReference>
<dbReference type="KEGG" id="gce:KYE46_00845"/>
<organism evidence="2 3">
    <name type="scientific">Gymnodinialimonas ceratoperidinii</name>
    <dbReference type="NCBI Taxonomy" id="2856823"/>
    <lineage>
        <taxon>Bacteria</taxon>
        <taxon>Pseudomonadati</taxon>
        <taxon>Pseudomonadota</taxon>
        <taxon>Alphaproteobacteria</taxon>
        <taxon>Rhodobacterales</taxon>
        <taxon>Paracoccaceae</taxon>
        <taxon>Gymnodinialimonas</taxon>
    </lineage>
</organism>
<dbReference type="Proteomes" id="UP000825009">
    <property type="component" value="Chromosome"/>
</dbReference>
<dbReference type="PROSITE" id="PS51257">
    <property type="entry name" value="PROKAR_LIPOPROTEIN"/>
    <property type="match status" value="1"/>
</dbReference>
<name>A0A8F6TY47_9RHOB</name>
<protein>
    <submittedName>
        <fullName evidence="2">Uncharacterized protein</fullName>
    </submittedName>
</protein>
<feature type="chain" id="PRO_5034208481" evidence="1">
    <location>
        <begin position="20"/>
        <end position="163"/>
    </location>
</feature>
<keyword evidence="1" id="KW-0732">Signal</keyword>
<evidence type="ECO:0000256" key="1">
    <source>
        <dbReference type="SAM" id="SignalP"/>
    </source>
</evidence>
<dbReference type="RefSeq" id="WP_219002778.1">
    <property type="nucleotide sequence ID" value="NZ_CP079194.1"/>
</dbReference>
<feature type="signal peptide" evidence="1">
    <location>
        <begin position="1"/>
        <end position="19"/>
    </location>
</feature>
<evidence type="ECO:0000313" key="2">
    <source>
        <dbReference type="EMBL" id="QXT39842.1"/>
    </source>
</evidence>
<accession>A0A8F6TY47</accession>